<evidence type="ECO:0000313" key="3">
    <source>
        <dbReference type="Proteomes" id="UP000600918"/>
    </source>
</evidence>
<evidence type="ECO:0000313" key="2">
    <source>
        <dbReference type="EMBL" id="KAF7429819.1"/>
    </source>
</evidence>
<comment type="caution">
    <text evidence="2">The sequence shown here is derived from an EMBL/GenBank/DDBJ whole genome shotgun (WGS) entry which is preliminary data.</text>
</comment>
<feature type="compositionally biased region" description="Basic and acidic residues" evidence="1">
    <location>
        <begin position="29"/>
        <end position="54"/>
    </location>
</feature>
<feature type="region of interest" description="Disordered" evidence="1">
    <location>
        <begin position="24"/>
        <end position="54"/>
    </location>
</feature>
<evidence type="ECO:0000256" key="1">
    <source>
        <dbReference type="SAM" id="MobiDB-lite"/>
    </source>
</evidence>
<protein>
    <submittedName>
        <fullName evidence="2">Uncharacterized protein</fullName>
    </submittedName>
</protein>
<dbReference type="Proteomes" id="UP000600918">
    <property type="component" value="Unassembled WGS sequence"/>
</dbReference>
<dbReference type="AlphaFoldDB" id="A0A834P6B0"/>
<organism evidence="2 3">
    <name type="scientific">Vespula pensylvanica</name>
    <name type="common">Western yellow jacket</name>
    <name type="synonym">Wasp</name>
    <dbReference type="NCBI Taxonomy" id="30213"/>
    <lineage>
        <taxon>Eukaryota</taxon>
        <taxon>Metazoa</taxon>
        <taxon>Ecdysozoa</taxon>
        <taxon>Arthropoda</taxon>
        <taxon>Hexapoda</taxon>
        <taxon>Insecta</taxon>
        <taxon>Pterygota</taxon>
        <taxon>Neoptera</taxon>
        <taxon>Endopterygota</taxon>
        <taxon>Hymenoptera</taxon>
        <taxon>Apocrita</taxon>
        <taxon>Aculeata</taxon>
        <taxon>Vespoidea</taxon>
        <taxon>Vespidae</taxon>
        <taxon>Vespinae</taxon>
        <taxon>Vespula</taxon>
    </lineage>
</organism>
<sequence>MYEDKTRKRQRAWKTPKKSLIHIHQAYKTSRESEKGTERNGREKERDKDSRDIRSKIKGFPKGLFYRTIFFGYRDSPVTKIHLRGSVVCSRKLSTLRISPMFSTR</sequence>
<accession>A0A834P6B0</accession>
<dbReference type="EMBL" id="JACSDY010000004">
    <property type="protein sequence ID" value="KAF7429819.1"/>
    <property type="molecule type" value="Genomic_DNA"/>
</dbReference>
<gene>
    <name evidence="2" type="ORF">H0235_006217</name>
</gene>
<name>A0A834P6B0_VESPE</name>
<reference evidence="2" key="1">
    <citation type="journal article" date="2020" name="G3 (Bethesda)">
        <title>High-Quality Assemblies for Three Invasive Social Wasps from the &lt;i&gt;Vespula&lt;/i&gt; Genus.</title>
        <authorList>
            <person name="Harrop T.W.R."/>
            <person name="Guhlin J."/>
            <person name="McLaughlin G.M."/>
            <person name="Permina E."/>
            <person name="Stockwell P."/>
            <person name="Gilligan J."/>
            <person name="Le Lec M.F."/>
            <person name="Gruber M.A.M."/>
            <person name="Quinn O."/>
            <person name="Lovegrove M."/>
            <person name="Duncan E.J."/>
            <person name="Remnant E.J."/>
            <person name="Van Eeckhoven J."/>
            <person name="Graham B."/>
            <person name="Knapp R.A."/>
            <person name="Langford K.W."/>
            <person name="Kronenberg Z."/>
            <person name="Press M.O."/>
            <person name="Eacker S.M."/>
            <person name="Wilson-Rankin E.E."/>
            <person name="Purcell J."/>
            <person name="Lester P.J."/>
            <person name="Dearden P.K."/>
        </authorList>
    </citation>
    <scope>NUCLEOTIDE SEQUENCE</scope>
    <source>
        <strain evidence="2">Volc-1</strain>
    </source>
</reference>
<proteinExistence type="predicted"/>
<keyword evidence="3" id="KW-1185">Reference proteome</keyword>